<evidence type="ECO:0000256" key="9">
    <source>
        <dbReference type="PIRNR" id="PIRNR038172"/>
    </source>
</evidence>
<dbReference type="InterPro" id="IPR017441">
    <property type="entry name" value="Protein_kinase_ATP_BS"/>
</dbReference>
<feature type="compositionally biased region" description="Low complexity" evidence="10">
    <location>
        <begin position="454"/>
        <end position="467"/>
    </location>
</feature>
<dbReference type="SMART" id="SM00220">
    <property type="entry name" value="S_TKc"/>
    <property type="match status" value="1"/>
</dbReference>
<accession>A0A6S7HGE1</accession>
<dbReference type="Pfam" id="PF00780">
    <property type="entry name" value="CNH"/>
    <property type="match status" value="1"/>
</dbReference>
<comment type="cofactor">
    <cofactor evidence="1 9">
        <name>Mg(2+)</name>
        <dbReference type="ChEBI" id="CHEBI:18420"/>
    </cofactor>
</comment>
<dbReference type="Gene3D" id="1.10.510.10">
    <property type="entry name" value="Transferase(Phosphotransferase) domain 1"/>
    <property type="match status" value="1"/>
</dbReference>
<feature type="region of interest" description="Disordered" evidence="10">
    <location>
        <begin position="383"/>
        <end position="500"/>
    </location>
</feature>
<evidence type="ECO:0000256" key="6">
    <source>
        <dbReference type="ARBA" id="ARBA00022741"/>
    </source>
</evidence>
<keyword evidence="3 9" id="KW-0723">Serine/threonine-protein kinase</keyword>
<dbReference type="GO" id="GO:0008349">
    <property type="term" value="F:MAP kinase kinase kinase kinase activity"/>
    <property type="evidence" value="ECO:0007669"/>
    <property type="project" value="InterPro"/>
</dbReference>
<dbReference type="InterPro" id="IPR001180">
    <property type="entry name" value="CNH_dom"/>
</dbReference>
<dbReference type="PROSITE" id="PS50219">
    <property type="entry name" value="CNH"/>
    <property type="match status" value="1"/>
</dbReference>
<dbReference type="SMART" id="SM00036">
    <property type="entry name" value="CNH"/>
    <property type="match status" value="1"/>
</dbReference>
<dbReference type="InterPro" id="IPR008271">
    <property type="entry name" value="Ser/Thr_kinase_AS"/>
</dbReference>
<keyword evidence="5 9" id="KW-0808">Transferase</keyword>
<dbReference type="AlphaFoldDB" id="A0A6S7HGE1"/>
<protein>
    <recommendedName>
        <fullName evidence="9">Mitogen-activated protein kinase kinase kinase kinase</fullName>
        <ecNumber evidence="9">2.7.11.1</ecNumber>
    </recommendedName>
</protein>
<dbReference type="InterPro" id="IPR011009">
    <property type="entry name" value="Kinase-like_dom_sf"/>
</dbReference>
<dbReference type="FunFam" id="1.10.510.10:FF:000031">
    <property type="entry name" value="Mitogen-activated protein kinase kinase kinase kinase"/>
    <property type="match status" value="1"/>
</dbReference>
<dbReference type="GO" id="GO:0005737">
    <property type="term" value="C:cytoplasm"/>
    <property type="evidence" value="ECO:0007669"/>
    <property type="project" value="TreeGrafter"/>
</dbReference>
<feature type="compositionally biased region" description="Pro residues" evidence="10">
    <location>
        <begin position="482"/>
        <end position="495"/>
    </location>
</feature>
<dbReference type="PANTHER" id="PTHR48012">
    <property type="entry name" value="STERILE20-LIKE KINASE, ISOFORM B-RELATED"/>
    <property type="match status" value="1"/>
</dbReference>
<comment type="similarity">
    <text evidence="2 9">Belongs to the protein kinase superfamily. STE Ser/Thr protein kinase family. STE20 subfamily.</text>
</comment>
<sequence>MHRADISRDNPTKVFDLIQKIGSGTYGDVYKARVILTGELSAVKIVKIEPGDDFDLIQQEIALMQDCQHDNIVRCIGSYLRKQKLWIAMDFCSGGSLQDIYNVTGPLAEKQIAYMCCETLKGLDYLHKKSLIHRDIKGANILLTHGGDVKLGDFGISAQITASIAKRKSFIGTPYWMAPEVAAVERTGGYDQKCDIWAVGITAIELAELQPPLFELHPMRALHLISKKGYSSPTLKTKSKWTDEMHHFIKTSLQKNPKKRPPAEKLLTHPFCCQNLTRKQGQGLLDIYTARKEEKGVYQNGQDEDEEDEDKTEINVLTRIKSKKNTARRVSRTNSDINLGMLELGPLVKRETQPDIQPSYPEDDEDLIKKLLNDFDVQDASVGASRQNGVVKESKENVTVKRSSNDATNDDDGTIKREDDKKARPRPLPKAPAQEDNAPPRLPPKPARLSVVEPSSPGLPSSKSNKPPLLPPRSYNDGQSSPTPPNVPPPRPPPRLSANRRLSNSPVKCFSKIFSECPLHVNCASAWTNPKTGDRYILIGSDEGIYTLNISQNDKEMEQIFSKRCTWLYVFKNLLVSISGRPSFLFMHNLLALHSRQPVFFPLKSLTRDTYTTRIPDTKSCNKCTVVHNPYDEQVYLCVAMTKNVLLMQWYEPLEKFMKVKNVPCDLPSNLNIFEPIVRADMELPLICIGAKQSEDRRIHFDSINLNSTTNWFDEASPGQVLNLKTFAQLEKDLVMIAYDNVAQFIDIEGYIKNGSTHLPVITFKERPDFVVCLQGSILGFHSHGMEGRNLFSGQITANVNEANRIFRLLCSDSHVVVENKPAEDLKAPSSLYVLSS</sequence>
<organism evidence="11 12">
    <name type="scientific">Paramuricea clavata</name>
    <name type="common">Red gorgonian</name>
    <name type="synonym">Violescent sea-whip</name>
    <dbReference type="NCBI Taxonomy" id="317549"/>
    <lineage>
        <taxon>Eukaryota</taxon>
        <taxon>Metazoa</taxon>
        <taxon>Cnidaria</taxon>
        <taxon>Anthozoa</taxon>
        <taxon>Octocorallia</taxon>
        <taxon>Malacalcyonacea</taxon>
        <taxon>Plexauridae</taxon>
        <taxon>Paramuricea</taxon>
    </lineage>
</organism>
<dbReference type="EC" id="2.7.11.1" evidence="9"/>
<dbReference type="Pfam" id="PF00069">
    <property type="entry name" value="Pkinase"/>
    <property type="match status" value="1"/>
</dbReference>
<feature type="compositionally biased region" description="Basic and acidic residues" evidence="10">
    <location>
        <begin position="413"/>
        <end position="422"/>
    </location>
</feature>
<keyword evidence="4" id="KW-0597">Phosphoprotein</keyword>
<comment type="caution">
    <text evidence="11">The sequence shown here is derived from an EMBL/GenBank/DDBJ whole genome shotgun (WGS) entry which is preliminary data.</text>
</comment>
<name>A0A6S7HGE1_PARCT</name>
<dbReference type="SUPFAM" id="SSF56112">
    <property type="entry name" value="Protein kinase-like (PK-like)"/>
    <property type="match status" value="1"/>
</dbReference>
<dbReference type="PROSITE" id="PS00108">
    <property type="entry name" value="PROTEIN_KINASE_ST"/>
    <property type="match status" value="1"/>
</dbReference>
<gene>
    <name evidence="11" type="ORF">PACLA_8A005624</name>
</gene>
<evidence type="ECO:0000256" key="7">
    <source>
        <dbReference type="ARBA" id="ARBA00022777"/>
    </source>
</evidence>
<dbReference type="PROSITE" id="PS50011">
    <property type="entry name" value="PROTEIN_KINASE_DOM"/>
    <property type="match status" value="1"/>
</dbReference>
<keyword evidence="7 9" id="KW-0418">Kinase</keyword>
<proteinExistence type="inferred from homology"/>
<evidence type="ECO:0000313" key="11">
    <source>
        <dbReference type="EMBL" id="CAB3994691.1"/>
    </source>
</evidence>
<evidence type="ECO:0000256" key="10">
    <source>
        <dbReference type="SAM" id="MobiDB-lite"/>
    </source>
</evidence>
<comment type="catalytic activity">
    <reaction evidence="9">
        <text>L-threonyl-[protein] + ATP = O-phospho-L-threonyl-[protein] + ADP + H(+)</text>
        <dbReference type="Rhea" id="RHEA:46608"/>
        <dbReference type="Rhea" id="RHEA-COMP:11060"/>
        <dbReference type="Rhea" id="RHEA-COMP:11605"/>
        <dbReference type="ChEBI" id="CHEBI:15378"/>
        <dbReference type="ChEBI" id="CHEBI:30013"/>
        <dbReference type="ChEBI" id="CHEBI:30616"/>
        <dbReference type="ChEBI" id="CHEBI:61977"/>
        <dbReference type="ChEBI" id="CHEBI:456216"/>
        <dbReference type="EC" id="2.7.11.1"/>
    </reaction>
</comment>
<keyword evidence="12" id="KW-1185">Reference proteome</keyword>
<dbReference type="InterPro" id="IPR000719">
    <property type="entry name" value="Prot_kinase_dom"/>
</dbReference>
<evidence type="ECO:0000256" key="4">
    <source>
        <dbReference type="ARBA" id="ARBA00022553"/>
    </source>
</evidence>
<comment type="catalytic activity">
    <reaction evidence="9">
        <text>L-seryl-[protein] + ATP = O-phospho-L-seryl-[protein] + ADP + H(+)</text>
        <dbReference type="Rhea" id="RHEA:17989"/>
        <dbReference type="Rhea" id="RHEA-COMP:9863"/>
        <dbReference type="Rhea" id="RHEA-COMP:11604"/>
        <dbReference type="ChEBI" id="CHEBI:15378"/>
        <dbReference type="ChEBI" id="CHEBI:29999"/>
        <dbReference type="ChEBI" id="CHEBI:30616"/>
        <dbReference type="ChEBI" id="CHEBI:83421"/>
        <dbReference type="ChEBI" id="CHEBI:456216"/>
        <dbReference type="EC" id="2.7.11.1"/>
    </reaction>
</comment>
<dbReference type="CDD" id="cd06613">
    <property type="entry name" value="STKc_MAP4K3_like"/>
    <property type="match status" value="1"/>
</dbReference>
<dbReference type="InterPro" id="IPR050629">
    <property type="entry name" value="STE20/SPS1-PAK"/>
</dbReference>
<evidence type="ECO:0000256" key="8">
    <source>
        <dbReference type="ARBA" id="ARBA00022840"/>
    </source>
</evidence>
<keyword evidence="6 9" id="KW-0547">Nucleotide-binding</keyword>
<comment type="function">
    <text evidence="9">Serine/threonine kinase that plays a role in the response to environmental stress. Appears to act upstream of the JUN N-terminal pathway.</text>
</comment>
<dbReference type="InterPro" id="IPR021160">
    <property type="entry name" value="MAPKKKK"/>
</dbReference>
<dbReference type="EMBL" id="CACRXK020002517">
    <property type="protein sequence ID" value="CAB3994691.1"/>
    <property type="molecule type" value="Genomic_DNA"/>
</dbReference>
<evidence type="ECO:0000256" key="3">
    <source>
        <dbReference type="ARBA" id="ARBA00022527"/>
    </source>
</evidence>
<reference evidence="11" key="1">
    <citation type="submission" date="2020-04" db="EMBL/GenBank/DDBJ databases">
        <authorList>
            <person name="Alioto T."/>
            <person name="Alioto T."/>
            <person name="Gomez Garrido J."/>
        </authorList>
    </citation>
    <scope>NUCLEOTIDE SEQUENCE</scope>
    <source>
        <strain evidence="11">A484AB</strain>
    </source>
</reference>
<dbReference type="OrthoDB" id="8693905at2759"/>
<dbReference type="PANTHER" id="PTHR48012:SF18">
    <property type="entry name" value="HAPPYHOUR, ISOFORM A"/>
    <property type="match status" value="1"/>
</dbReference>
<keyword evidence="8 9" id="KW-0067">ATP-binding</keyword>
<dbReference type="PROSITE" id="PS00107">
    <property type="entry name" value="PROTEIN_KINASE_ATP"/>
    <property type="match status" value="1"/>
</dbReference>
<evidence type="ECO:0000313" key="12">
    <source>
        <dbReference type="Proteomes" id="UP001152795"/>
    </source>
</evidence>
<evidence type="ECO:0000256" key="2">
    <source>
        <dbReference type="ARBA" id="ARBA00008874"/>
    </source>
</evidence>
<evidence type="ECO:0000256" key="5">
    <source>
        <dbReference type="ARBA" id="ARBA00022679"/>
    </source>
</evidence>
<evidence type="ECO:0000256" key="1">
    <source>
        <dbReference type="ARBA" id="ARBA00001946"/>
    </source>
</evidence>
<dbReference type="GO" id="GO:0005524">
    <property type="term" value="F:ATP binding"/>
    <property type="evidence" value="ECO:0007669"/>
    <property type="project" value="UniProtKB-UniRule"/>
</dbReference>
<dbReference type="Proteomes" id="UP001152795">
    <property type="component" value="Unassembled WGS sequence"/>
</dbReference>
<dbReference type="PIRSF" id="PIRSF038172">
    <property type="entry name" value="MAPKKKK"/>
    <property type="match status" value="1"/>
</dbReference>